<dbReference type="InterPro" id="IPR004398">
    <property type="entry name" value="RNA_MeTrfase_RsmD"/>
</dbReference>
<dbReference type="GO" id="GO:0003676">
    <property type="term" value="F:nucleic acid binding"/>
    <property type="evidence" value="ECO:0007669"/>
    <property type="project" value="InterPro"/>
</dbReference>
<dbReference type="AlphaFoldDB" id="A0A6H3FB82"/>
<dbReference type="PANTHER" id="PTHR43542:SF1">
    <property type="entry name" value="METHYLTRANSFERASE"/>
    <property type="match status" value="1"/>
</dbReference>
<reference evidence="3 4" key="1">
    <citation type="submission" date="2018-12" db="EMBL/GenBank/DDBJ databases">
        <title>First genome draft of Desulfovibrio legallis sp. nov.</title>
        <authorList>
            <person name="Ben Dhia O."/>
            <person name="Najjari A."/>
            <person name="Ferjani R."/>
            <person name="Fhoula I."/>
            <person name="Fardeau M.-L."/>
            <person name="Boudabbous A."/>
            <person name="Ouzari H.I."/>
        </authorList>
    </citation>
    <scope>NUCLEOTIDE SEQUENCE [LARGE SCALE GENOMIC DNA]</scope>
    <source>
        <strain evidence="3 4">H1T</strain>
    </source>
</reference>
<proteinExistence type="predicted"/>
<dbReference type="PIRSF" id="PIRSF004553">
    <property type="entry name" value="CHP00095"/>
    <property type="match status" value="1"/>
</dbReference>
<dbReference type="InterPro" id="IPR002052">
    <property type="entry name" value="DNA_methylase_N6_adenine_CS"/>
</dbReference>
<evidence type="ECO:0000256" key="1">
    <source>
        <dbReference type="ARBA" id="ARBA00022603"/>
    </source>
</evidence>
<organism evidence="3 4">
    <name type="scientific">Desulfovibrio legallii</name>
    <dbReference type="NCBI Taxonomy" id="571438"/>
    <lineage>
        <taxon>Bacteria</taxon>
        <taxon>Pseudomonadati</taxon>
        <taxon>Thermodesulfobacteriota</taxon>
        <taxon>Desulfovibrionia</taxon>
        <taxon>Desulfovibrionales</taxon>
        <taxon>Desulfovibrionaceae</taxon>
        <taxon>Desulfovibrio</taxon>
    </lineage>
</organism>
<dbReference type="EMBL" id="SIXC01000006">
    <property type="protein sequence ID" value="TBH79956.1"/>
    <property type="molecule type" value="Genomic_DNA"/>
</dbReference>
<sequence>MRIIAGRLGGRLLKTVEGEGYRPAMGRTREALFSMLAARGLNWSTARILDLFAGSGSLAFEAVSRGAPHALLVESAPQAVRCLTANTAALGLQDQVRLLAEDVLRVLKRPPDAPYDLVFMDPPYRKRLADPALRLLVQRGWLAPGAFVTAEVEKEARLSPPPELRPEVDRLLGQTRIRIWTMP</sequence>
<name>A0A6H3FB82_9BACT</name>
<dbReference type="InterPro" id="IPR029063">
    <property type="entry name" value="SAM-dependent_MTases_sf"/>
</dbReference>
<dbReference type="PANTHER" id="PTHR43542">
    <property type="entry name" value="METHYLTRANSFERASE"/>
    <property type="match status" value="1"/>
</dbReference>
<dbReference type="GO" id="GO:0052913">
    <property type="term" value="F:16S rRNA (guanine(966)-N(2))-methyltransferase activity"/>
    <property type="evidence" value="ECO:0007669"/>
    <property type="project" value="UniProtKB-EC"/>
</dbReference>
<keyword evidence="1 3" id="KW-0489">Methyltransferase</keyword>
<evidence type="ECO:0000313" key="4">
    <source>
        <dbReference type="Proteomes" id="UP000292919"/>
    </source>
</evidence>
<dbReference type="Pfam" id="PF03602">
    <property type="entry name" value="Cons_hypoth95"/>
    <property type="match status" value="1"/>
</dbReference>
<dbReference type="EC" id="2.1.1.171" evidence="3"/>
<keyword evidence="4" id="KW-1185">Reference proteome</keyword>
<dbReference type="Gene3D" id="3.40.50.150">
    <property type="entry name" value="Vaccinia Virus protein VP39"/>
    <property type="match status" value="1"/>
</dbReference>
<dbReference type="CDD" id="cd02440">
    <property type="entry name" value="AdoMet_MTases"/>
    <property type="match status" value="1"/>
</dbReference>
<gene>
    <name evidence="3" type="primary">rsmD</name>
    <name evidence="3" type="ORF">EB812_06645</name>
</gene>
<keyword evidence="2 3" id="KW-0808">Transferase</keyword>
<dbReference type="PROSITE" id="PS00092">
    <property type="entry name" value="N6_MTASE"/>
    <property type="match status" value="1"/>
</dbReference>
<dbReference type="NCBIfam" id="TIGR00095">
    <property type="entry name" value="16S rRNA (guanine(966)-N(2))-methyltransferase RsmD"/>
    <property type="match status" value="1"/>
</dbReference>
<accession>A0A6H3FB82</accession>
<dbReference type="Proteomes" id="UP000292919">
    <property type="component" value="Unassembled WGS sequence"/>
</dbReference>
<comment type="caution">
    <text evidence="3">The sequence shown here is derived from an EMBL/GenBank/DDBJ whole genome shotgun (WGS) entry which is preliminary data.</text>
</comment>
<evidence type="ECO:0000313" key="3">
    <source>
        <dbReference type="EMBL" id="TBH79956.1"/>
    </source>
</evidence>
<dbReference type="SUPFAM" id="SSF53335">
    <property type="entry name" value="S-adenosyl-L-methionine-dependent methyltransferases"/>
    <property type="match status" value="1"/>
</dbReference>
<evidence type="ECO:0000256" key="2">
    <source>
        <dbReference type="ARBA" id="ARBA00022679"/>
    </source>
</evidence>
<protein>
    <submittedName>
        <fullName evidence="3">16S rRNA (Guanine(966)-N(2))-methyltransferase RsmD</fullName>
        <ecNumber evidence="3">2.1.1.171</ecNumber>
    </submittedName>
</protein>
<dbReference type="RefSeq" id="WP_118229095.1">
    <property type="nucleotide sequence ID" value="NZ_DBFBQU010000068.1"/>
</dbReference>